<dbReference type="AlphaFoldDB" id="A0A316UHI6"/>
<name>A0A316UHI6_9BASI</name>
<organism evidence="5 6">
    <name type="scientific">Pseudomicrostroma glucosiphilum</name>
    <dbReference type="NCBI Taxonomy" id="1684307"/>
    <lineage>
        <taxon>Eukaryota</taxon>
        <taxon>Fungi</taxon>
        <taxon>Dikarya</taxon>
        <taxon>Basidiomycota</taxon>
        <taxon>Ustilaginomycotina</taxon>
        <taxon>Exobasidiomycetes</taxon>
        <taxon>Microstromatales</taxon>
        <taxon>Microstromatales incertae sedis</taxon>
        <taxon>Pseudomicrostroma</taxon>
    </lineage>
</organism>
<dbReference type="InterPro" id="IPR007205">
    <property type="entry name" value="Protein_HGH1_N"/>
</dbReference>
<evidence type="ECO:0000313" key="5">
    <source>
        <dbReference type="EMBL" id="PWN23393.1"/>
    </source>
</evidence>
<feature type="compositionally biased region" description="Acidic residues" evidence="2">
    <location>
        <begin position="353"/>
        <end position="362"/>
    </location>
</feature>
<feature type="region of interest" description="Disordered" evidence="2">
    <location>
        <begin position="347"/>
        <end position="388"/>
    </location>
</feature>
<accession>A0A316UHI6</accession>
<gene>
    <name evidence="5" type="ORF">BCV69DRAFT_281004</name>
</gene>
<evidence type="ECO:0000259" key="4">
    <source>
        <dbReference type="Pfam" id="PF04064"/>
    </source>
</evidence>
<dbReference type="GeneID" id="37013553"/>
<dbReference type="STRING" id="1684307.A0A316UHI6"/>
<dbReference type="RefSeq" id="XP_025350553.1">
    <property type="nucleotide sequence ID" value="XM_025491819.1"/>
</dbReference>
<dbReference type="InterPro" id="IPR016024">
    <property type="entry name" value="ARM-type_fold"/>
</dbReference>
<dbReference type="Pfam" id="PF04063">
    <property type="entry name" value="DUF383"/>
    <property type="match status" value="1"/>
</dbReference>
<dbReference type="PANTHER" id="PTHR13387">
    <property type="entry name" value="PROTEIN HGH1 HOMOLOG"/>
    <property type="match status" value="1"/>
</dbReference>
<dbReference type="SUPFAM" id="SSF48371">
    <property type="entry name" value="ARM repeat"/>
    <property type="match status" value="1"/>
</dbReference>
<dbReference type="InterPro" id="IPR039717">
    <property type="entry name" value="Hgh1"/>
</dbReference>
<evidence type="ECO:0000313" key="6">
    <source>
        <dbReference type="Proteomes" id="UP000245942"/>
    </source>
</evidence>
<proteinExistence type="inferred from homology"/>
<sequence>MDLTPTAHSSFSLLINLCSSPILARKISTPSFLSFLVGYISHPTSILADLASMLLSNLTKFDDQSSRQLIEMRTSVAGEEVGGLELLLAAFDQGASVSAGKAGEALEEMKRKVGEAGMAGKDVREAEKEVGDGERKSTCHFLASVFANVSALPLGRTFFTTPLNASLQSTLPLVRLFPYTEHPDLIRRGGCISTLKNCLFVKSLHPTLLPDPTSLTIPSTAADEPEQDSASTPPALEASSIEECDILPSLLLPLCTSTLLETLSDEEQFSLPDELQLLPDTHRAERDGALRLMLIECLLLLCTTFHGRKVMRARGVYYVVREMHKGEEEERIGEAVLRLVNLLQREESGATERDEEGGGEEGSDQRAIDELVGAEEEGEDEDLVIEEL</sequence>
<dbReference type="EMBL" id="KZ819322">
    <property type="protein sequence ID" value="PWN23393.1"/>
    <property type="molecule type" value="Genomic_DNA"/>
</dbReference>
<keyword evidence="6" id="KW-1185">Reference proteome</keyword>
<dbReference type="Proteomes" id="UP000245942">
    <property type="component" value="Unassembled WGS sequence"/>
</dbReference>
<feature type="region of interest" description="Disordered" evidence="2">
    <location>
        <begin position="215"/>
        <end position="235"/>
    </location>
</feature>
<protein>
    <submittedName>
        <fullName evidence="5">DUF383-domain-containing protein</fullName>
    </submittedName>
</protein>
<dbReference type="InterPro" id="IPR007206">
    <property type="entry name" value="Protein_HGH1_C"/>
</dbReference>
<evidence type="ECO:0000256" key="2">
    <source>
        <dbReference type="SAM" id="MobiDB-lite"/>
    </source>
</evidence>
<evidence type="ECO:0000256" key="1">
    <source>
        <dbReference type="ARBA" id="ARBA00006712"/>
    </source>
</evidence>
<feature type="domain" description="Protein HGH1 C-terminal" evidence="4">
    <location>
        <begin position="297"/>
        <end position="349"/>
    </location>
</feature>
<dbReference type="Pfam" id="PF04064">
    <property type="entry name" value="DUF384"/>
    <property type="match status" value="1"/>
</dbReference>
<dbReference type="OrthoDB" id="338814at2759"/>
<reference evidence="5 6" key="1">
    <citation type="journal article" date="2018" name="Mol. Biol. Evol.">
        <title>Broad Genomic Sampling Reveals a Smut Pathogenic Ancestry of the Fungal Clade Ustilaginomycotina.</title>
        <authorList>
            <person name="Kijpornyongpan T."/>
            <person name="Mondo S.J."/>
            <person name="Barry K."/>
            <person name="Sandor L."/>
            <person name="Lee J."/>
            <person name="Lipzen A."/>
            <person name="Pangilinan J."/>
            <person name="LaButti K."/>
            <person name="Hainaut M."/>
            <person name="Henrissat B."/>
            <person name="Grigoriev I.V."/>
            <person name="Spatafora J.W."/>
            <person name="Aime M.C."/>
        </authorList>
    </citation>
    <scope>NUCLEOTIDE SEQUENCE [LARGE SCALE GENOMIC DNA]</scope>
    <source>
        <strain evidence="5 6">MCA 4718</strain>
    </source>
</reference>
<dbReference type="PANTHER" id="PTHR13387:SF9">
    <property type="entry name" value="PROTEIN HGH1 HOMOLOG"/>
    <property type="match status" value="1"/>
</dbReference>
<feature type="compositionally biased region" description="Acidic residues" evidence="2">
    <location>
        <begin position="372"/>
        <end position="388"/>
    </location>
</feature>
<evidence type="ECO:0000259" key="3">
    <source>
        <dbReference type="Pfam" id="PF04063"/>
    </source>
</evidence>
<feature type="domain" description="Protein HGH1 N-terminal" evidence="3">
    <location>
        <begin position="40"/>
        <end position="291"/>
    </location>
</feature>
<comment type="similarity">
    <text evidence="1">Belongs to the HGH1 family.</text>
</comment>